<evidence type="ECO:0000313" key="2">
    <source>
        <dbReference type="Proteomes" id="UP000622245"/>
    </source>
</evidence>
<gene>
    <name evidence="1" type="ORF">JM949_00255</name>
</gene>
<comment type="caution">
    <text evidence="1">The sequence shown here is derived from an EMBL/GenBank/DDBJ whole genome shotgun (WGS) entry which is preliminary data.</text>
</comment>
<evidence type="ECO:0000313" key="1">
    <source>
        <dbReference type="EMBL" id="MBM0274002.1"/>
    </source>
</evidence>
<proteinExistence type="predicted"/>
<accession>A0ABS1Y9H5</accession>
<dbReference type="EMBL" id="JAEVHL010000001">
    <property type="protein sequence ID" value="MBM0274002.1"/>
    <property type="molecule type" value="Genomic_DNA"/>
</dbReference>
<dbReference type="RefSeq" id="WP_203146431.1">
    <property type="nucleotide sequence ID" value="NZ_JAEVHL010000001.1"/>
</dbReference>
<dbReference type="Pfam" id="PF11284">
    <property type="entry name" value="DUF3085"/>
    <property type="match status" value="1"/>
</dbReference>
<protein>
    <submittedName>
        <fullName evidence="1">DUF3085 domain-containing protein</fullName>
    </submittedName>
</protein>
<dbReference type="Proteomes" id="UP000622245">
    <property type="component" value="Unassembled WGS sequence"/>
</dbReference>
<sequence length="148" mass="16347">MSTLMALHLQFNLTETLRLAEHAVSSTEQAQSYTETEDGIACPGALVWIHDEGVYLMSSGLPRLHDPDRPDSNLLVYADGWNPNTDGYRRDVDLGGDDFAEHLHLTDPAAPLIRELRAAHAEGYRWLQLTVTGTAYEVSVAGSCQRPL</sequence>
<dbReference type="InterPro" id="IPR021436">
    <property type="entry name" value="DUF3085"/>
</dbReference>
<name>A0ABS1Y9H5_9ACTN</name>
<reference evidence="1 2" key="1">
    <citation type="submission" date="2021-01" db="EMBL/GenBank/DDBJ databases">
        <title>Draft genome sequence of Micromonospora sp. strain STR1s_6.</title>
        <authorList>
            <person name="Karlyshev A."/>
            <person name="Jawad R."/>
        </authorList>
    </citation>
    <scope>NUCLEOTIDE SEQUENCE [LARGE SCALE GENOMIC DNA]</scope>
    <source>
        <strain evidence="1 2">STR1S-6</strain>
    </source>
</reference>
<keyword evidence="2" id="KW-1185">Reference proteome</keyword>
<organism evidence="1 2">
    <name type="scientific">Micromonospora tarensis</name>
    <dbReference type="NCBI Taxonomy" id="2806100"/>
    <lineage>
        <taxon>Bacteria</taxon>
        <taxon>Bacillati</taxon>
        <taxon>Actinomycetota</taxon>
        <taxon>Actinomycetes</taxon>
        <taxon>Micromonosporales</taxon>
        <taxon>Micromonosporaceae</taxon>
        <taxon>Micromonospora</taxon>
    </lineage>
</organism>